<dbReference type="Proteomes" id="UP000308600">
    <property type="component" value="Unassembled WGS sequence"/>
</dbReference>
<reference evidence="1 2" key="1">
    <citation type="journal article" date="2019" name="Nat. Ecol. Evol.">
        <title>Megaphylogeny resolves global patterns of mushroom evolution.</title>
        <authorList>
            <person name="Varga T."/>
            <person name="Krizsan K."/>
            <person name="Foldi C."/>
            <person name="Dima B."/>
            <person name="Sanchez-Garcia M."/>
            <person name="Sanchez-Ramirez S."/>
            <person name="Szollosi G.J."/>
            <person name="Szarkandi J.G."/>
            <person name="Papp V."/>
            <person name="Albert L."/>
            <person name="Andreopoulos W."/>
            <person name="Angelini C."/>
            <person name="Antonin V."/>
            <person name="Barry K.W."/>
            <person name="Bougher N.L."/>
            <person name="Buchanan P."/>
            <person name="Buyck B."/>
            <person name="Bense V."/>
            <person name="Catcheside P."/>
            <person name="Chovatia M."/>
            <person name="Cooper J."/>
            <person name="Damon W."/>
            <person name="Desjardin D."/>
            <person name="Finy P."/>
            <person name="Geml J."/>
            <person name="Haridas S."/>
            <person name="Hughes K."/>
            <person name="Justo A."/>
            <person name="Karasinski D."/>
            <person name="Kautmanova I."/>
            <person name="Kiss B."/>
            <person name="Kocsube S."/>
            <person name="Kotiranta H."/>
            <person name="LaButti K.M."/>
            <person name="Lechner B.E."/>
            <person name="Liimatainen K."/>
            <person name="Lipzen A."/>
            <person name="Lukacs Z."/>
            <person name="Mihaltcheva S."/>
            <person name="Morgado L.N."/>
            <person name="Niskanen T."/>
            <person name="Noordeloos M.E."/>
            <person name="Ohm R.A."/>
            <person name="Ortiz-Santana B."/>
            <person name="Ovrebo C."/>
            <person name="Racz N."/>
            <person name="Riley R."/>
            <person name="Savchenko A."/>
            <person name="Shiryaev A."/>
            <person name="Soop K."/>
            <person name="Spirin V."/>
            <person name="Szebenyi C."/>
            <person name="Tomsovsky M."/>
            <person name="Tulloss R.E."/>
            <person name="Uehling J."/>
            <person name="Grigoriev I.V."/>
            <person name="Vagvolgyi C."/>
            <person name="Papp T."/>
            <person name="Martin F.M."/>
            <person name="Miettinen O."/>
            <person name="Hibbett D.S."/>
            <person name="Nagy L.G."/>
        </authorList>
    </citation>
    <scope>NUCLEOTIDE SEQUENCE [LARGE SCALE GENOMIC DNA]</scope>
    <source>
        <strain evidence="1 2">NL-1719</strain>
    </source>
</reference>
<sequence>MAGFGELHGFINRLMNSGRSDSQPRSGKGKRPTSSCRYAVAAYDHKQLKRAIIRVAIDCTLYSTEQTRFKQARMGLEAQQIDNSSSLFLSLPLDICDTILSSIPSIQDLVSLASTCRLWASLILPHHSEYRKLWVHDSHPELWEHLKQREELIKGIREVHLNEGSLFIDPWWCEILPRTLLPPPSQLSETQKDPLLEGDHGHAADGDHTVTDVPDTAVESTLDSAIDALSLSAAPTIIQSALSKFKSLETFTWIQPWTSERLTKKNEVSAIFDVLKESTTLRTLGVYSEVPLPNADQEALQELEDAEYPLWHISNLYGLDLTGHLWTRWGKGSHLTSLLLRSPNLKDLRLSFSAASPIFMGCHFAQLRVLHLDGIGYDTPQREESILEFIQSHPTIEDLRWYPFDHATRPPIGFLPNLKRIVSSHSFAMGILRDKSVDRNIESVSQISLWPNTLKDLENVNGNSMEELRIWRYEGMDSVEKLAKFFPNVKILEIPKFGLPTLHDESKDYTLDDYIFTCSLFPRLEHLIDSAMWTRIQFLRDETQRAQMVDKLARWCPNLKRITNYDSHSGNAIDFVIVRGGERATWRKGKNVAESRI</sequence>
<organism evidence="1 2">
    <name type="scientific">Pluteus cervinus</name>
    <dbReference type="NCBI Taxonomy" id="181527"/>
    <lineage>
        <taxon>Eukaryota</taxon>
        <taxon>Fungi</taxon>
        <taxon>Dikarya</taxon>
        <taxon>Basidiomycota</taxon>
        <taxon>Agaricomycotina</taxon>
        <taxon>Agaricomycetes</taxon>
        <taxon>Agaricomycetidae</taxon>
        <taxon>Agaricales</taxon>
        <taxon>Pluteineae</taxon>
        <taxon>Pluteaceae</taxon>
        <taxon>Pluteus</taxon>
    </lineage>
</organism>
<protein>
    <submittedName>
        <fullName evidence="1">Uncharacterized protein</fullName>
    </submittedName>
</protein>
<keyword evidence="2" id="KW-1185">Reference proteome</keyword>
<evidence type="ECO:0000313" key="1">
    <source>
        <dbReference type="EMBL" id="TFK71233.1"/>
    </source>
</evidence>
<accession>A0ACD3AZP6</accession>
<proteinExistence type="predicted"/>
<gene>
    <name evidence="1" type="ORF">BDN72DRAFT_877295</name>
</gene>
<evidence type="ECO:0000313" key="2">
    <source>
        <dbReference type="Proteomes" id="UP000308600"/>
    </source>
</evidence>
<dbReference type="EMBL" id="ML208301">
    <property type="protein sequence ID" value="TFK71233.1"/>
    <property type="molecule type" value="Genomic_DNA"/>
</dbReference>
<name>A0ACD3AZP6_9AGAR</name>